<dbReference type="GO" id="GO:0003677">
    <property type="term" value="F:DNA binding"/>
    <property type="evidence" value="ECO:0007669"/>
    <property type="project" value="InterPro"/>
</dbReference>
<evidence type="ECO:0000313" key="3">
    <source>
        <dbReference type="Proteomes" id="UP000612266"/>
    </source>
</evidence>
<organism evidence="2 3">
    <name type="scientific">Proteus terrae subsp. cibarius</name>
    <dbReference type="NCBI Taxonomy" id="626774"/>
    <lineage>
        <taxon>Bacteria</taxon>
        <taxon>Pseudomonadati</taxon>
        <taxon>Pseudomonadota</taxon>
        <taxon>Gammaproteobacteria</taxon>
        <taxon>Enterobacterales</taxon>
        <taxon>Morganellaceae</taxon>
        <taxon>Proteus</taxon>
    </lineage>
</organism>
<dbReference type="InterPro" id="IPR039418">
    <property type="entry name" value="LexA-like"/>
</dbReference>
<proteinExistence type="predicted"/>
<reference evidence="2" key="1">
    <citation type="submission" date="2020-11" db="EMBL/GenBank/DDBJ databases">
        <title>Enhanced detection system for hospital associated transmission using whole genome sequencing surveillance.</title>
        <authorList>
            <person name="Harrison L.H."/>
            <person name="Van Tyne D."/>
            <person name="Marsh J.W."/>
            <person name="Griffith M.P."/>
            <person name="Snyder D.J."/>
            <person name="Cooper V.S."/>
            <person name="Mustapha M."/>
        </authorList>
    </citation>
    <scope>NUCLEOTIDE SEQUENCE</scope>
    <source>
        <strain evidence="2">PR00070</strain>
    </source>
</reference>
<dbReference type="Gene3D" id="2.10.109.10">
    <property type="entry name" value="Umud Fragment, subunit A"/>
    <property type="match status" value="1"/>
</dbReference>
<dbReference type="PANTHER" id="PTHR33516:SF2">
    <property type="entry name" value="LEXA REPRESSOR-RELATED"/>
    <property type="match status" value="1"/>
</dbReference>
<dbReference type="Pfam" id="PF00717">
    <property type="entry name" value="Peptidase_S24"/>
    <property type="match status" value="1"/>
</dbReference>
<dbReference type="EMBL" id="JADSJR010000001">
    <property type="protein sequence ID" value="MBG2912819.1"/>
    <property type="molecule type" value="Genomic_DNA"/>
</dbReference>
<dbReference type="SMART" id="SM00530">
    <property type="entry name" value="HTH_XRE"/>
    <property type="match status" value="1"/>
</dbReference>
<evidence type="ECO:0000259" key="1">
    <source>
        <dbReference type="PROSITE" id="PS50943"/>
    </source>
</evidence>
<protein>
    <submittedName>
        <fullName evidence="2">LexA family transcriptional regulator</fullName>
    </submittedName>
</protein>
<dbReference type="Pfam" id="PF01381">
    <property type="entry name" value="HTH_3"/>
    <property type="match status" value="1"/>
</dbReference>
<dbReference type="InterPro" id="IPR015927">
    <property type="entry name" value="Peptidase_S24_S26A/B/C"/>
</dbReference>
<comment type="caution">
    <text evidence="2">The sequence shown here is derived from an EMBL/GenBank/DDBJ whole genome shotgun (WGS) entry which is preliminary data.</text>
</comment>
<dbReference type="CDD" id="cd00093">
    <property type="entry name" value="HTH_XRE"/>
    <property type="match status" value="1"/>
</dbReference>
<dbReference type="AlphaFoldDB" id="A0A8I0WPK0"/>
<dbReference type="RefSeq" id="WP_196563448.1">
    <property type="nucleotide sequence ID" value="NZ_JADSJR010000001.1"/>
</dbReference>
<gene>
    <name evidence="2" type="ORF">I4901_00290</name>
</gene>
<dbReference type="InterPro" id="IPR050077">
    <property type="entry name" value="LexA_repressor"/>
</dbReference>
<dbReference type="InterPro" id="IPR036286">
    <property type="entry name" value="LexA/Signal_pep-like_sf"/>
</dbReference>
<dbReference type="InterPro" id="IPR010982">
    <property type="entry name" value="Lambda_DNA-bd_dom_sf"/>
</dbReference>
<feature type="domain" description="HTH cro/C1-type" evidence="1">
    <location>
        <begin position="8"/>
        <end position="62"/>
    </location>
</feature>
<dbReference type="SUPFAM" id="SSF47413">
    <property type="entry name" value="lambda repressor-like DNA-binding domains"/>
    <property type="match status" value="1"/>
</dbReference>
<evidence type="ECO:0000313" key="2">
    <source>
        <dbReference type="EMBL" id="MBG2912819.1"/>
    </source>
</evidence>
<dbReference type="GeneID" id="93394684"/>
<dbReference type="SUPFAM" id="SSF51306">
    <property type="entry name" value="LexA/Signal peptidase"/>
    <property type="match status" value="1"/>
</dbReference>
<accession>A0A8I0WPK0</accession>
<dbReference type="Proteomes" id="UP000612266">
    <property type="component" value="Unassembled WGS sequence"/>
</dbReference>
<sequence length="210" mass="22933">MDTVGSRIKKLRKTTKTTQNELGKYCGVSGVAVGYWEKDLNLPNGDALIKLAQFFNTTESYILYGISSKENISVITTMRKLPVLSYVQAGKFTEYLATEIYDETLEYLETSLKVSPSSFALTVRGDSMTNPSGMPSIPEGAKVIVDPAAEVISGKIVVARLTGSDEVTIKKLIIDGPNKYLSPLNPRYPNIPINGNCEIVGVVKGVQYEL</sequence>
<dbReference type="PANTHER" id="PTHR33516">
    <property type="entry name" value="LEXA REPRESSOR"/>
    <property type="match status" value="1"/>
</dbReference>
<dbReference type="InterPro" id="IPR001387">
    <property type="entry name" value="Cro/C1-type_HTH"/>
</dbReference>
<dbReference type="Gene3D" id="1.10.260.40">
    <property type="entry name" value="lambda repressor-like DNA-binding domains"/>
    <property type="match status" value="1"/>
</dbReference>
<dbReference type="PROSITE" id="PS50943">
    <property type="entry name" value="HTH_CROC1"/>
    <property type="match status" value="1"/>
</dbReference>
<dbReference type="CDD" id="cd06529">
    <property type="entry name" value="S24_LexA-like"/>
    <property type="match status" value="1"/>
</dbReference>
<name>A0A8I0WPK0_9GAMM</name>